<feature type="non-terminal residue" evidence="1">
    <location>
        <position position="1"/>
    </location>
</feature>
<organism evidence="1">
    <name type="scientific">marine metagenome</name>
    <dbReference type="NCBI Taxonomy" id="408172"/>
    <lineage>
        <taxon>unclassified sequences</taxon>
        <taxon>metagenomes</taxon>
        <taxon>ecological metagenomes</taxon>
    </lineage>
</organism>
<proteinExistence type="predicted"/>
<dbReference type="AlphaFoldDB" id="A0A382KCH4"/>
<name>A0A382KCH4_9ZZZZ</name>
<protein>
    <submittedName>
        <fullName evidence="1">Uncharacterized protein</fullName>
    </submittedName>
</protein>
<gene>
    <name evidence="1" type="ORF">METZ01_LOCUS273946</name>
</gene>
<dbReference type="EMBL" id="UINC01079264">
    <property type="protein sequence ID" value="SVC21092.1"/>
    <property type="molecule type" value="Genomic_DNA"/>
</dbReference>
<reference evidence="1" key="1">
    <citation type="submission" date="2018-05" db="EMBL/GenBank/DDBJ databases">
        <authorList>
            <person name="Lanie J.A."/>
            <person name="Ng W.-L."/>
            <person name="Kazmierczak K.M."/>
            <person name="Andrzejewski T.M."/>
            <person name="Davidsen T.M."/>
            <person name="Wayne K.J."/>
            <person name="Tettelin H."/>
            <person name="Glass J.I."/>
            <person name="Rusch D."/>
            <person name="Podicherti R."/>
            <person name="Tsui H.-C.T."/>
            <person name="Winkler M.E."/>
        </authorList>
    </citation>
    <scope>NUCLEOTIDE SEQUENCE</scope>
</reference>
<accession>A0A382KCH4</accession>
<evidence type="ECO:0000313" key="1">
    <source>
        <dbReference type="EMBL" id="SVC21092.1"/>
    </source>
</evidence>
<sequence>PFFCSSNGYQPLWDTNLFRSSTKVETNNFERASVRWFQQSNKCIVSW</sequence>